<keyword evidence="3" id="KW-0863">Zinc-finger</keyword>
<dbReference type="GO" id="GO:0000785">
    <property type="term" value="C:chromatin"/>
    <property type="evidence" value="ECO:0007669"/>
    <property type="project" value="TreeGrafter"/>
</dbReference>
<dbReference type="CDD" id="cd00167">
    <property type="entry name" value="SANT"/>
    <property type="match status" value="1"/>
</dbReference>
<evidence type="ECO:0000256" key="3">
    <source>
        <dbReference type="ARBA" id="ARBA00022771"/>
    </source>
</evidence>
<keyword evidence="5" id="KW-0238">DNA-binding</keyword>
<dbReference type="Proteomes" id="UP000308267">
    <property type="component" value="Unassembled WGS sequence"/>
</dbReference>
<evidence type="ECO:0000256" key="1">
    <source>
        <dbReference type="ARBA" id="ARBA00010097"/>
    </source>
</evidence>
<feature type="region of interest" description="Disordered" evidence="7">
    <location>
        <begin position="162"/>
        <end position="195"/>
    </location>
</feature>
<evidence type="ECO:0000256" key="7">
    <source>
        <dbReference type="SAM" id="MobiDB-lite"/>
    </source>
</evidence>
<accession>A0A4S2LZ81</accession>
<feature type="region of interest" description="Disordered" evidence="7">
    <location>
        <begin position="207"/>
        <end position="363"/>
    </location>
</feature>
<feature type="compositionally biased region" description="Polar residues" evidence="7">
    <location>
        <begin position="1189"/>
        <end position="1206"/>
    </location>
</feature>
<evidence type="ECO:0000256" key="2">
    <source>
        <dbReference type="ARBA" id="ARBA00022723"/>
    </source>
</evidence>
<feature type="region of interest" description="Disordered" evidence="7">
    <location>
        <begin position="1890"/>
        <end position="1952"/>
    </location>
</feature>
<feature type="compositionally biased region" description="Polar residues" evidence="7">
    <location>
        <begin position="1293"/>
        <end position="1302"/>
    </location>
</feature>
<dbReference type="InterPro" id="IPR017884">
    <property type="entry name" value="SANT_dom"/>
</dbReference>
<dbReference type="Gene3D" id="1.10.10.60">
    <property type="entry name" value="Homeodomain-like"/>
    <property type="match status" value="1"/>
</dbReference>
<feature type="region of interest" description="Disordered" evidence="7">
    <location>
        <begin position="1450"/>
        <end position="1478"/>
    </location>
</feature>
<feature type="compositionally biased region" description="Polar residues" evidence="7">
    <location>
        <begin position="218"/>
        <end position="236"/>
    </location>
</feature>
<name>A0A4S2LZ81_OPIFE</name>
<dbReference type="PROSITE" id="PS51293">
    <property type="entry name" value="SANT"/>
    <property type="match status" value="1"/>
</dbReference>
<dbReference type="SUPFAM" id="SSF46689">
    <property type="entry name" value="Homeodomain-like"/>
    <property type="match status" value="1"/>
</dbReference>
<evidence type="ECO:0000313" key="9">
    <source>
        <dbReference type="EMBL" id="TGZ69245.1"/>
    </source>
</evidence>
<dbReference type="InterPro" id="IPR009057">
    <property type="entry name" value="Homeodomain-like_sf"/>
</dbReference>
<dbReference type="PANTHER" id="PTHR13992:SF39">
    <property type="entry name" value="SMRTER, ISOFORM G"/>
    <property type="match status" value="1"/>
</dbReference>
<dbReference type="GO" id="GO:0032991">
    <property type="term" value="C:protein-containing complex"/>
    <property type="evidence" value="ECO:0007669"/>
    <property type="project" value="UniProtKB-ARBA"/>
</dbReference>
<dbReference type="SMART" id="SM00717">
    <property type="entry name" value="SANT"/>
    <property type="match status" value="1"/>
</dbReference>
<evidence type="ECO:0000259" key="8">
    <source>
        <dbReference type="PROSITE" id="PS51293"/>
    </source>
</evidence>
<dbReference type="OrthoDB" id="10258692at2759"/>
<feature type="compositionally biased region" description="Polar residues" evidence="7">
    <location>
        <begin position="302"/>
        <end position="314"/>
    </location>
</feature>
<organism evidence="9 10">
    <name type="scientific">Opisthorchis felineus</name>
    <dbReference type="NCBI Taxonomy" id="147828"/>
    <lineage>
        <taxon>Eukaryota</taxon>
        <taxon>Metazoa</taxon>
        <taxon>Spiralia</taxon>
        <taxon>Lophotrochozoa</taxon>
        <taxon>Platyhelminthes</taxon>
        <taxon>Trematoda</taxon>
        <taxon>Digenea</taxon>
        <taxon>Opisthorchiida</taxon>
        <taxon>Opisthorchiata</taxon>
        <taxon>Opisthorchiidae</taxon>
        <taxon>Opisthorchis</taxon>
    </lineage>
</organism>
<feature type="compositionally biased region" description="Polar residues" evidence="7">
    <location>
        <begin position="1846"/>
        <end position="1864"/>
    </location>
</feature>
<feature type="compositionally biased region" description="Basic residues" evidence="7">
    <location>
        <begin position="264"/>
        <end position="276"/>
    </location>
</feature>
<feature type="compositionally biased region" description="Basic and acidic residues" evidence="7">
    <location>
        <begin position="1065"/>
        <end position="1080"/>
    </location>
</feature>
<feature type="compositionally biased region" description="Low complexity" evidence="7">
    <location>
        <begin position="1009"/>
        <end position="1031"/>
    </location>
</feature>
<feature type="compositionally biased region" description="Polar residues" evidence="7">
    <location>
        <begin position="244"/>
        <end position="259"/>
    </location>
</feature>
<dbReference type="InterPro" id="IPR051571">
    <property type="entry name" value="N-CoR_corepressor"/>
</dbReference>
<feature type="region of interest" description="Disordered" evidence="7">
    <location>
        <begin position="1512"/>
        <end position="1565"/>
    </location>
</feature>
<dbReference type="STRING" id="147828.A0A4S2LZ81"/>
<feature type="region of interest" description="Disordered" evidence="7">
    <location>
        <begin position="523"/>
        <end position="600"/>
    </location>
</feature>
<feature type="compositionally biased region" description="Low complexity" evidence="7">
    <location>
        <begin position="1207"/>
        <end position="1244"/>
    </location>
</feature>
<feature type="compositionally biased region" description="Polar residues" evidence="7">
    <location>
        <begin position="280"/>
        <end position="294"/>
    </location>
</feature>
<feature type="compositionally biased region" description="Low complexity" evidence="7">
    <location>
        <begin position="1526"/>
        <end position="1537"/>
    </location>
</feature>
<comment type="caution">
    <text evidence="9">The sequence shown here is derived from an EMBL/GenBank/DDBJ whole genome shotgun (WGS) entry which is preliminary data.</text>
</comment>
<feature type="compositionally biased region" description="Low complexity" evidence="7">
    <location>
        <begin position="574"/>
        <end position="584"/>
    </location>
</feature>
<protein>
    <recommendedName>
        <fullName evidence="8">SANT domain-containing protein</fullName>
    </recommendedName>
</protein>
<feature type="compositionally biased region" description="Polar residues" evidence="7">
    <location>
        <begin position="1739"/>
        <end position="1750"/>
    </location>
</feature>
<dbReference type="InterPro" id="IPR001005">
    <property type="entry name" value="SANT/Myb"/>
</dbReference>
<feature type="region of interest" description="Disordered" evidence="7">
    <location>
        <begin position="1829"/>
        <end position="1871"/>
    </location>
</feature>
<proteinExistence type="inferred from homology"/>
<feature type="region of interest" description="Disordered" evidence="7">
    <location>
        <begin position="2158"/>
        <end position="2258"/>
    </location>
</feature>
<feature type="compositionally biased region" description="Polar residues" evidence="7">
    <location>
        <begin position="676"/>
        <end position="686"/>
    </location>
</feature>
<feature type="compositionally biased region" description="Low complexity" evidence="7">
    <location>
        <begin position="1716"/>
        <end position="1729"/>
    </location>
</feature>
<dbReference type="EMBL" id="SJOL01006143">
    <property type="protein sequence ID" value="TGZ69245.1"/>
    <property type="molecule type" value="Genomic_DNA"/>
</dbReference>
<feature type="compositionally biased region" description="Basic residues" evidence="7">
    <location>
        <begin position="988"/>
        <end position="998"/>
    </location>
</feature>
<feature type="compositionally biased region" description="Low complexity" evidence="7">
    <location>
        <begin position="527"/>
        <end position="539"/>
    </location>
</feature>
<keyword evidence="10" id="KW-1185">Reference proteome</keyword>
<feature type="region of interest" description="Disordered" evidence="7">
    <location>
        <begin position="1273"/>
        <end position="1302"/>
    </location>
</feature>
<keyword evidence="2" id="KW-0479">Metal-binding</keyword>
<evidence type="ECO:0000256" key="4">
    <source>
        <dbReference type="ARBA" id="ARBA00022833"/>
    </source>
</evidence>
<feature type="compositionally biased region" description="Polar residues" evidence="7">
    <location>
        <begin position="2214"/>
        <end position="2237"/>
    </location>
</feature>
<dbReference type="PANTHER" id="PTHR13992">
    <property type="entry name" value="NUCLEAR RECEPTOR CO-REPRESSOR RELATED NCOR"/>
    <property type="match status" value="1"/>
</dbReference>
<feature type="region of interest" description="Disordered" evidence="7">
    <location>
        <begin position="988"/>
        <end position="1247"/>
    </location>
</feature>
<evidence type="ECO:0000256" key="6">
    <source>
        <dbReference type="ARBA" id="ARBA00023242"/>
    </source>
</evidence>
<evidence type="ECO:0000313" key="10">
    <source>
        <dbReference type="Proteomes" id="UP000308267"/>
    </source>
</evidence>
<feature type="region of interest" description="Disordered" evidence="7">
    <location>
        <begin position="1"/>
        <end position="50"/>
    </location>
</feature>
<dbReference type="GO" id="GO:0006357">
    <property type="term" value="P:regulation of transcription by RNA polymerase II"/>
    <property type="evidence" value="ECO:0007669"/>
    <property type="project" value="TreeGrafter"/>
</dbReference>
<keyword evidence="4" id="KW-0862">Zinc</keyword>
<gene>
    <name evidence="9" type="ORF">CRM22_003838</name>
</gene>
<reference evidence="9 10" key="1">
    <citation type="journal article" date="2019" name="BMC Genomics">
        <title>New insights from Opisthorchis felineus genome: update on genomics of the epidemiologically important liver flukes.</title>
        <authorList>
            <person name="Ershov N.I."/>
            <person name="Mordvinov V.A."/>
            <person name="Prokhortchouk E.B."/>
            <person name="Pakharukova M.Y."/>
            <person name="Gunbin K.V."/>
            <person name="Ustyantsev K."/>
            <person name="Genaev M.A."/>
            <person name="Blinov A.G."/>
            <person name="Mazur A."/>
            <person name="Boulygina E."/>
            <person name="Tsygankova S."/>
            <person name="Khrameeva E."/>
            <person name="Chekanov N."/>
            <person name="Fan G."/>
            <person name="Xiao A."/>
            <person name="Zhang H."/>
            <person name="Xu X."/>
            <person name="Yang H."/>
            <person name="Solovyev V."/>
            <person name="Lee S.M."/>
            <person name="Liu X."/>
            <person name="Afonnikov D.A."/>
            <person name="Skryabin K.G."/>
        </authorList>
    </citation>
    <scope>NUCLEOTIDE SEQUENCE [LARGE SCALE GENOMIC DNA]</scope>
    <source>
        <strain evidence="9">AK-0245</strain>
        <tissue evidence="9">Whole organism</tissue>
    </source>
</reference>
<feature type="region of interest" description="Disordered" evidence="7">
    <location>
        <begin position="674"/>
        <end position="706"/>
    </location>
</feature>
<dbReference type="GO" id="GO:0008270">
    <property type="term" value="F:zinc ion binding"/>
    <property type="evidence" value="ECO:0007669"/>
    <property type="project" value="UniProtKB-KW"/>
</dbReference>
<dbReference type="FunFam" id="1.10.10.60:FF:000012">
    <property type="entry name" value="Metastasis-associated 1 family, member 3"/>
    <property type="match status" value="1"/>
</dbReference>
<feature type="compositionally biased region" description="Low complexity" evidence="7">
    <location>
        <begin position="1098"/>
        <end position="1109"/>
    </location>
</feature>
<dbReference type="GO" id="GO:0005654">
    <property type="term" value="C:nucleoplasm"/>
    <property type="evidence" value="ECO:0007669"/>
    <property type="project" value="UniProtKB-ARBA"/>
</dbReference>
<feature type="compositionally biased region" description="Low complexity" evidence="7">
    <location>
        <begin position="174"/>
        <end position="195"/>
    </location>
</feature>
<feature type="compositionally biased region" description="Basic and acidic residues" evidence="7">
    <location>
        <begin position="1156"/>
        <end position="1165"/>
    </location>
</feature>
<evidence type="ECO:0000256" key="5">
    <source>
        <dbReference type="ARBA" id="ARBA00023125"/>
    </source>
</evidence>
<feature type="compositionally biased region" description="Polar residues" evidence="7">
    <location>
        <begin position="1899"/>
        <end position="1940"/>
    </location>
</feature>
<comment type="similarity">
    <text evidence="1">Belongs to the N-CoR nuclear receptor corepressors family.</text>
</comment>
<feature type="compositionally biased region" description="Polar residues" evidence="7">
    <location>
        <begin position="1115"/>
        <end position="1136"/>
    </location>
</feature>
<keyword evidence="6" id="KW-0539">Nucleus</keyword>
<feature type="compositionally biased region" description="Low complexity" evidence="7">
    <location>
        <begin position="345"/>
        <end position="363"/>
    </location>
</feature>
<feature type="region of interest" description="Disordered" evidence="7">
    <location>
        <begin position="1712"/>
        <end position="1800"/>
    </location>
</feature>
<sequence length="2258" mass="239194">MGDIYSKPEPGNPKPPGNLPSGASQNSRTREAGANGSHHSGGDPLSGPTLEALSRIQGGNPQVISVGNPSGSRSNVIADQIFNSVAVNRGTRPQDAASNTAALSCALSNELLATAHLSGQFTAAQLNALVAACQQQQQQLQRSSGTAGNPHASGIPFAQTLVSAPGIKPPPSSTPSLSSTGSGAGSVAGSSHVSRSLPSHIVQATPLSTSHGHHQKRPSSGQAPFQSGHGPQSGLNTLGGRPPSASQSAQLQRNSLTGQPSFSHLHHSGHHNPPHHSHLDQNAATAIGGQNSLSGCRPQPAHHSQSGATASSSPGPVAVGYQGRRSQLAPPSTHSSKRSRVASNLPSSPQQQQHSLSQHGLSSLPATTHVATSTIASGMEAFMNTVAATKAMANLNPAAAAAAAGFLNPALYGSASEAAAVAAAFSPLFTAAISGSSAATAPSPNNLGAFPTTHYPGQHQRTPTTTSGNTAAAAAAAALQQDQQHLLPPSVAYSNPLLTGSLLNSMNHARNTYPHITATTLAHNATPSGSHQSGSHPSSAHLSTKPGHSASLLPMASRLPSGHLNHPHHYLAGHPAPHSFHSPPHNVPQSGSTPHHLLPQGSGVLRQQTKEPAYHPQVEAISPAPEESRLSDAQDAKIHREREELSRQLMNVEADLNKQRAHQRLLDEREARLTSRLASTGSSTKSVESKTPGVDGQQSPKSDLAPTVDLTTDLERAYENPIQAFIAENRKRTRQHHLIFTRLCGPHVKAHPYALPLYRQPSDLPYLCAIRTDFRQRFRLKLVNYLRRRKKAEEARVKYLAQQYAHHSVIFTKKMEKLLNSTKQRHRELRYRDIFEKMHPEVKKNREDREVSLNDGVRPVVTEDLESSCQSSNGTLVDGTQTPVYDPVEEMNKMKEYAIDPPMPLAPWQRRYRFIYQSGLVTDCRAQLQEEHDLSKWTDEEKQIFRERFLATPKNFPSIASYLEGKTVAECIHYYYLSKKTERYKQLLKKHNARRRRAVPSDRGGGGNNNSSGGSNSNQNFSAPSSSGSFSTGPLNGNLGSSQQPPPTSGGGSGNGDLNTAPSDTVRETEHQKLSGRQRDASSNSITGGRSRPGRGRPGTSGRQPPTTSADEFLATTTTSCSQSAGTASGKTQSNFGEKVLDPLSSTVPSMETDGDVLRESDDGVQHAMPTAARTNTSESVPSDAVLGTEQQPIKAQLPSDTVDTVTSGARSASSTPAPTSAHSASSRRSPTTTLIPSSLSSTTDQGGMTCIKDLIHFAIEKNLTQPWAGRSVHLPSDSDRNTGLALPPPNTPVCSPGTNSRPITNPRTEFCSVAEVDSLVHHRPPVDGTSELPKAGDRLSHKLSDSVNEQINHHFPSAPTADIYAVAAQIAAATGNSSELANAMYVAAAAAAAATVAVTGSAGSVTNPSADRSMHRGSPLLTQFLRSSSPDNMSHSGNKLLLSANLDCRQSNRSSQPASSPANWTGPSSPTTSERNPSSKAILIGDFLTAQQLGTEDPSVTVSTSIHLDRTVPPLSTSHSRCIDPSTLPLPSGPSTVRTSITSPNLDRLSSRGGPPHLPAEEHATSLSAERAAWFAFHAQTAIAAAAAAAAAAARTEAASSTALQPFVAQPASPVVLPPLPYRSYSPLSPSPPKTDITGTACKTSPVSSTCRSQTDCSSAKIPDDPSAQIATFISNAQRRYCEEVEIYAKRDRSDSMRTLTSSEASRFVGSLKSARQLQHQQLQRAAQTNPLDPAISPTKTESGTSSSVLKRPRSSETIEDLSTTKRAHLLPSAQCLGPPSPEKPESKLHDQSPPTQRPRIFVCDELPNDSSVDPLFPTSAHVFRRRGYTESQINRRRSLPEVSQVDSVPGDSNQQPTVSTQRDLAAPKPLNPVTYIDALIHSHLNRSSTRNADDINGSVTSNRNSPKLTSSGFGTRSSGVADLSNGTAPSTGGDTAQQKLPGFSRSGSTNTLEEQINKAITEEIRAQIHPHNLTSVVSSSPAVPGIPTSISFPMSSTNSVTTVAETVSSVPPIVPLKKRDRGCSLSAVAHSTRLSATLEPLDIPRRHSNPTGLSYGTSERDNTLVVYSVDPDDSNGTKSPNDTVAAKWLTISRQNGTRLPLDLQHITAKPNAIDLKVDVTPPKFCLPATSPNSAAVSTSPVCPKNSTMMRCVTPQKSVAGSRDDPPPSPCSSVGDLDSPGSLHIDLAASDFQPPIMADLDSNARPPPHKRSPVSSETNNNPCKDSAPGRTSTTHVESNKPITEYLDHPPVHPELTA</sequence>
<dbReference type="GO" id="GO:0003677">
    <property type="term" value="F:DNA binding"/>
    <property type="evidence" value="ECO:0007669"/>
    <property type="project" value="UniProtKB-KW"/>
</dbReference>
<feature type="domain" description="SANT" evidence="8">
    <location>
        <begin position="932"/>
        <end position="983"/>
    </location>
</feature>